<feature type="coiled-coil region" evidence="1">
    <location>
        <begin position="159"/>
        <end position="196"/>
    </location>
</feature>
<protein>
    <submittedName>
        <fullName evidence="5">DUF4349 domain-containing protein</fullName>
    </submittedName>
</protein>
<organism evidence="5 6">
    <name type="scientific">Proteiniclasticum aestuarii</name>
    <dbReference type="NCBI Taxonomy" id="2817862"/>
    <lineage>
        <taxon>Bacteria</taxon>
        <taxon>Bacillati</taxon>
        <taxon>Bacillota</taxon>
        <taxon>Clostridia</taxon>
        <taxon>Eubacteriales</taxon>
        <taxon>Clostridiaceae</taxon>
        <taxon>Proteiniclasticum</taxon>
    </lineage>
</organism>
<evidence type="ECO:0000256" key="3">
    <source>
        <dbReference type="SAM" id="Phobius"/>
    </source>
</evidence>
<comment type="caution">
    <text evidence="5">The sequence shown here is derived from an EMBL/GenBank/DDBJ whole genome shotgun (WGS) entry which is preliminary data.</text>
</comment>
<feature type="transmembrane region" description="Helical" evidence="3">
    <location>
        <begin position="269"/>
        <end position="292"/>
    </location>
</feature>
<feature type="region of interest" description="Disordered" evidence="2">
    <location>
        <begin position="43"/>
        <end position="68"/>
    </location>
</feature>
<dbReference type="Pfam" id="PF14257">
    <property type="entry name" value="DUF4349"/>
    <property type="match status" value="1"/>
</dbReference>
<sequence>MKTGKKIGIGIGSLLLLTFIGVFIFTLLGGNITKNATEDSMGYAPGIPAESPAEPAYEESGGDYDQGFGRDGSIGDKIIGTYSMNFETLEFSETITDLEALVSKYDGYIQSSQIYNQSSMEGRIYKYAVHTLRIPKEEVMAFNTELKLMAHMVSENSSVQNVTRYYRDTEARLETLEAQRKRLNELYEQAERIEDIITIESKLNDIIYQIEALKGELQYLDEEINYSTVTTYVQEVSKLTTGESIQASFSERIQNALGDSVYFFQEAMISFFIVLIYLVPFLAIFGILAYAGNKIIKRRKPKVKKTSSGNSHIEESEKTKQ</sequence>
<reference evidence="5" key="1">
    <citation type="submission" date="2021-03" db="EMBL/GenBank/DDBJ databases">
        <title>Proteiniclasticum marinus sp. nov., isolated from tidal flat sediment.</title>
        <authorList>
            <person name="Namirimu T."/>
            <person name="Yang J.-A."/>
            <person name="Yang S.-H."/>
            <person name="Kim Y.-J."/>
            <person name="Kwon K.K."/>
        </authorList>
    </citation>
    <scope>NUCLEOTIDE SEQUENCE</scope>
    <source>
        <strain evidence="5">SCR006</strain>
    </source>
</reference>
<evidence type="ECO:0000313" key="5">
    <source>
        <dbReference type="EMBL" id="MBO1265694.1"/>
    </source>
</evidence>
<evidence type="ECO:0000259" key="4">
    <source>
        <dbReference type="Pfam" id="PF14257"/>
    </source>
</evidence>
<evidence type="ECO:0000256" key="1">
    <source>
        <dbReference type="SAM" id="Coils"/>
    </source>
</evidence>
<dbReference type="AlphaFoldDB" id="A0A939KHN6"/>
<dbReference type="EMBL" id="JAFNJU010000009">
    <property type="protein sequence ID" value="MBO1265694.1"/>
    <property type="molecule type" value="Genomic_DNA"/>
</dbReference>
<accession>A0A939KHN6</accession>
<dbReference type="RefSeq" id="WP_207600219.1">
    <property type="nucleotide sequence ID" value="NZ_JAFNJU010000009.1"/>
</dbReference>
<feature type="transmembrane region" description="Helical" evidence="3">
    <location>
        <begin position="7"/>
        <end position="28"/>
    </location>
</feature>
<keyword evidence="3" id="KW-1133">Transmembrane helix</keyword>
<evidence type="ECO:0000313" key="6">
    <source>
        <dbReference type="Proteomes" id="UP000664218"/>
    </source>
</evidence>
<feature type="domain" description="DUF4349" evidence="4">
    <location>
        <begin position="77"/>
        <end position="290"/>
    </location>
</feature>
<dbReference type="InterPro" id="IPR025645">
    <property type="entry name" value="DUF4349"/>
</dbReference>
<keyword evidence="3" id="KW-0812">Transmembrane</keyword>
<proteinExistence type="predicted"/>
<keyword evidence="3" id="KW-0472">Membrane</keyword>
<keyword evidence="6" id="KW-1185">Reference proteome</keyword>
<gene>
    <name evidence="5" type="ORF">J3A84_11700</name>
</gene>
<evidence type="ECO:0000256" key="2">
    <source>
        <dbReference type="SAM" id="MobiDB-lite"/>
    </source>
</evidence>
<name>A0A939KHN6_9CLOT</name>
<keyword evidence="1" id="KW-0175">Coiled coil</keyword>
<dbReference type="Proteomes" id="UP000664218">
    <property type="component" value="Unassembled WGS sequence"/>
</dbReference>